<keyword evidence="3" id="KW-0949">S-adenosyl-L-methionine</keyword>
<dbReference type="VEuPathDB" id="FungiDB:SPRG_20573"/>
<dbReference type="InterPro" id="IPR001214">
    <property type="entry name" value="SET_dom"/>
</dbReference>
<gene>
    <name evidence="6" type="ORF">SPRG_20573</name>
</gene>
<dbReference type="GO" id="GO:0032259">
    <property type="term" value="P:methylation"/>
    <property type="evidence" value="ECO:0007669"/>
    <property type="project" value="UniProtKB-KW"/>
</dbReference>
<dbReference type="PANTHER" id="PTHR13271">
    <property type="entry name" value="UNCHARACTERIZED PUTATIVE METHYLTRANSFERASE"/>
    <property type="match status" value="1"/>
</dbReference>
<dbReference type="Pfam" id="PF09273">
    <property type="entry name" value="Rubis-subs-bind"/>
    <property type="match status" value="1"/>
</dbReference>
<feature type="domain" description="SET" evidence="4">
    <location>
        <begin position="32"/>
        <end position="238"/>
    </location>
</feature>
<dbReference type="RefSeq" id="XP_012202524.1">
    <property type="nucleotide sequence ID" value="XM_012347134.1"/>
</dbReference>
<dbReference type="SUPFAM" id="SSF82199">
    <property type="entry name" value="SET domain"/>
    <property type="match status" value="1"/>
</dbReference>
<dbReference type="OMA" id="FAWKTIQ"/>
<dbReference type="Proteomes" id="UP000030745">
    <property type="component" value="Unassembled WGS sequence"/>
</dbReference>
<keyword evidence="1" id="KW-0489">Methyltransferase</keyword>
<reference evidence="6 7" key="1">
    <citation type="journal article" date="2013" name="PLoS Genet.">
        <title>Distinctive expansion of potential virulence genes in the genome of the oomycete fish pathogen Saprolegnia parasitica.</title>
        <authorList>
            <person name="Jiang R.H."/>
            <person name="de Bruijn I."/>
            <person name="Haas B.J."/>
            <person name="Belmonte R."/>
            <person name="Lobach L."/>
            <person name="Christie J."/>
            <person name="van den Ackerveken G."/>
            <person name="Bottin A."/>
            <person name="Bulone V."/>
            <person name="Diaz-Moreno S.M."/>
            <person name="Dumas B."/>
            <person name="Fan L."/>
            <person name="Gaulin E."/>
            <person name="Govers F."/>
            <person name="Grenville-Briggs L.J."/>
            <person name="Horner N.R."/>
            <person name="Levin J.Z."/>
            <person name="Mammella M."/>
            <person name="Meijer H.J."/>
            <person name="Morris P."/>
            <person name="Nusbaum C."/>
            <person name="Oome S."/>
            <person name="Phillips A.J."/>
            <person name="van Rooyen D."/>
            <person name="Rzeszutek E."/>
            <person name="Saraiva M."/>
            <person name="Secombes C.J."/>
            <person name="Seidl M.F."/>
            <person name="Snel B."/>
            <person name="Stassen J.H."/>
            <person name="Sykes S."/>
            <person name="Tripathy S."/>
            <person name="van den Berg H."/>
            <person name="Vega-Arreguin J.C."/>
            <person name="Wawra S."/>
            <person name="Young S.K."/>
            <person name="Zeng Q."/>
            <person name="Dieguez-Uribeondo J."/>
            <person name="Russ C."/>
            <person name="Tyler B.M."/>
            <person name="van West P."/>
        </authorList>
    </citation>
    <scope>NUCLEOTIDE SEQUENCE [LARGE SCALE GENOMIC DNA]</scope>
    <source>
        <strain evidence="6 7">CBS 223.65</strain>
    </source>
</reference>
<dbReference type="STRING" id="695850.A0A067CC83"/>
<dbReference type="OrthoDB" id="341421at2759"/>
<dbReference type="InterPro" id="IPR015353">
    <property type="entry name" value="Rubisco_LSMT_subst-bd"/>
</dbReference>
<dbReference type="Gene3D" id="3.90.1410.10">
    <property type="entry name" value="set domain protein methyltransferase, domain 1"/>
    <property type="match status" value="1"/>
</dbReference>
<dbReference type="KEGG" id="spar:SPRG_20573"/>
<dbReference type="GeneID" id="24141672"/>
<dbReference type="InterPro" id="IPR036464">
    <property type="entry name" value="Rubisco_LSMT_subst-bd_sf"/>
</dbReference>
<dbReference type="CDD" id="cd10527">
    <property type="entry name" value="SET_LSMT"/>
    <property type="match status" value="1"/>
</dbReference>
<sequence>MADKDEARFLRWLTENGAKIDALAITHDLDGGRGVVATRDLAPNEVAMSIPEALMISEASVKLDPDLGPIFARHSDLFARDDPLLATFVAHHMDLGPHSFYYPYLSMLPTPESIQNWTIDELASLQDPYILLLRLLEIANQRNAEIVTWYERLTDRLFRLYPELFNATSFPFETFRFAWQTIQARTFGRRLPWTSLVPFADMLNHANHATIYAYEDKTFEWHSSIGYKRGDQVFNSYGRRPNHQLLLDYGFALRENEWDYLDMDLHLEASYPSALSKTERRAVLIKAHLMPFKNRFRLTHDTSVGSLLPYFRCHFLTAYCEDVDVSCLLSDVRVEIKAITVLIEVLEELAAAFPTSLEEDAALLQTNDLPDRLLVALTFRMGRKQLLSNVIVAATAMLQRLTK</sequence>
<evidence type="ECO:0000313" key="7">
    <source>
        <dbReference type="Proteomes" id="UP000030745"/>
    </source>
</evidence>
<dbReference type="Gene3D" id="3.90.1420.10">
    <property type="entry name" value="Rubisco LSMT, substrate-binding domain"/>
    <property type="match status" value="1"/>
</dbReference>
<evidence type="ECO:0000256" key="2">
    <source>
        <dbReference type="ARBA" id="ARBA00022679"/>
    </source>
</evidence>
<accession>A0A067CC83</accession>
<keyword evidence="7" id="KW-1185">Reference proteome</keyword>
<organism evidence="6 7">
    <name type="scientific">Saprolegnia parasitica (strain CBS 223.65)</name>
    <dbReference type="NCBI Taxonomy" id="695850"/>
    <lineage>
        <taxon>Eukaryota</taxon>
        <taxon>Sar</taxon>
        <taxon>Stramenopiles</taxon>
        <taxon>Oomycota</taxon>
        <taxon>Saprolegniomycetes</taxon>
        <taxon>Saprolegniales</taxon>
        <taxon>Saprolegniaceae</taxon>
        <taxon>Saprolegnia</taxon>
    </lineage>
</organism>
<feature type="domain" description="Rubisco LSMT substrate-binding" evidence="5">
    <location>
        <begin position="332"/>
        <end position="387"/>
    </location>
</feature>
<dbReference type="GO" id="GO:0016279">
    <property type="term" value="F:protein-lysine N-methyltransferase activity"/>
    <property type="evidence" value="ECO:0007669"/>
    <property type="project" value="TreeGrafter"/>
</dbReference>
<evidence type="ECO:0000313" key="6">
    <source>
        <dbReference type="EMBL" id="KDO26770.1"/>
    </source>
</evidence>
<evidence type="ECO:0000259" key="4">
    <source>
        <dbReference type="Pfam" id="PF00856"/>
    </source>
</evidence>
<keyword evidence="2" id="KW-0808">Transferase</keyword>
<name>A0A067CC83_SAPPC</name>
<protein>
    <recommendedName>
        <fullName evidence="8">SET domain-containing protein</fullName>
    </recommendedName>
</protein>
<dbReference type="EMBL" id="KK583221">
    <property type="protein sequence ID" value="KDO26770.1"/>
    <property type="molecule type" value="Genomic_DNA"/>
</dbReference>
<dbReference type="InterPro" id="IPR046341">
    <property type="entry name" value="SET_dom_sf"/>
</dbReference>
<proteinExistence type="predicted"/>
<evidence type="ECO:0000256" key="1">
    <source>
        <dbReference type="ARBA" id="ARBA00022603"/>
    </source>
</evidence>
<dbReference type="SUPFAM" id="SSF81822">
    <property type="entry name" value="RuBisCo LSMT C-terminal, substrate-binding domain"/>
    <property type="match status" value="1"/>
</dbReference>
<dbReference type="InterPro" id="IPR050600">
    <property type="entry name" value="SETD3_SETD6_MTase"/>
</dbReference>
<evidence type="ECO:0008006" key="8">
    <source>
        <dbReference type="Google" id="ProtNLM"/>
    </source>
</evidence>
<evidence type="ECO:0000259" key="5">
    <source>
        <dbReference type="Pfam" id="PF09273"/>
    </source>
</evidence>
<dbReference type="AlphaFoldDB" id="A0A067CC83"/>
<dbReference type="PANTHER" id="PTHR13271:SF137">
    <property type="entry name" value="SET DOMAIN-CONTAINING PROTEIN"/>
    <property type="match status" value="1"/>
</dbReference>
<evidence type="ECO:0000256" key="3">
    <source>
        <dbReference type="ARBA" id="ARBA00022691"/>
    </source>
</evidence>
<dbReference type="Pfam" id="PF00856">
    <property type="entry name" value="SET"/>
    <property type="match status" value="1"/>
</dbReference>